<sequence length="383" mass="42689">MRFGGLWFAWLIARLPQAGKRDSGSNKNKNALETRCDGVVLVPCPEKLTLARYRIRLLAGPMGLSLPAYKGSTFRGGFAGTFQRLVCSTGTRQCKPCPLKQECPYALVFESEPPPGAEALRNYESIPRPFILEPPLETKTEYAPGEPVVFHLVLFGRALNLLPYFIVTLDEFSRHGIGRGRRPFSIERIEALNPLTGERATIYNGADRIVRPRDLSITAKDVWMHSGGQENSRPASSPSGGEISFASFAPDQQKLRLEFLTPTRLTFAGKPVTVPEFHIVIRNLLRRISSLCYFHHGFAYEADFPAIIACAAQVRLVVHSTRWITWERYSFRQNKKVPCGGLVGWAAYSGPLGGFWPLLRLGKLLHVGKGSVFGQGKFRVTKI</sequence>
<dbReference type="EMBL" id="RKRE01000002">
    <property type="protein sequence ID" value="RPF46641.1"/>
    <property type="molecule type" value="Genomic_DNA"/>
</dbReference>
<organism evidence="2 3">
    <name type="scientific">Thermodesulfitimonas autotrophica</name>
    <dbReference type="NCBI Taxonomy" id="1894989"/>
    <lineage>
        <taxon>Bacteria</taxon>
        <taxon>Bacillati</taxon>
        <taxon>Bacillota</taxon>
        <taxon>Clostridia</taxon>
        <taxon>Thermoanaerobacterales</taxon>
        <taxon>Thermoanaerobacteraceae</taxon>
        <taxon>Thermodesulfitimonas</taxon>
    </lineage>
</organism>
<evidence type="ECO:0000313" key="3">
    <source>
        <dbReference type="Proteomes" id="UP000282654"/>
    </source>
</evidence>
<keyword evidence="3" id="KW-1185">Reference proteome</keyword>
<dbReference type="Gene3D" id="3.30.70.1900">
    <property type="match status" value="1"/>
</dbReference>
<accession>A0A3N5BSA4</accession>
<dbReference type="AlphaFoldDB" id="A0A3N5BSA4"/>
<dbReference type="InterPro" id="IPR019267">
    <property type="entry name" value="CRISPR-assoc_Cas6_C"/>
</dbReference>
<comment type="caution">
    <text evidence="2">The sequence shown here is derived from an EMBL/GenBank/DDBJ whole genome shotgun (WGS) entry which is preliminary data.</text>
</comment>
<proteinExistence type="predicted"/>
<feature type="domain" description="CRISPR-associated protein Cas6 C-terminal" evidence="1">
    <location>
        <begin position="257"/>
        <end position="377"/>
    </location>
</feature>
<reference evidence="2 3" key="1">
    <citation type="submission" date="2018-11" db="EMBL/GenBank/DDBJ databases">
        <title>Genomic Encyclopedia of Type Strains, Phase IV (KMG-IV): sequencing the most valuable type-strain genomes for metagenomic binning, comparative biology and taxonomic classification.</title>
        <authorList>
            <person name="Goeker M."/>
        </authorList>
    </citation>
    <scope>NUCLEOTIDE SEQUENCE [LARGE SCALE GENOMIC DNA]</scope>
    <source>
        <strain evidence="2 3">DSM 102936</strain>
    </source>
</reference>
<protein>
    <submittedName>
        <fullName evidence="2">Uncharacterized protein DUF2276</fullName>
    </submittedName>
</protein>
<evidence type="ECO:0000313" key="2">
    <source>
        <dbReference type="EMBL" id="RPF46641.1"/>
    </source>
</evidence>
<gene>
    <name evidence="2" type="ORF">EDD75_0891</name>
</gene>
<evidence type="ECO:0000259" key="1">
    <source>
        <dbReference type="Pfam" id="PF10040"/>
    </source>
</evidence>
<dbReference type="Proteomes" id="UP000282654">
    <property type="component" value="Unassembled WGS sequence"/>
</dbReference>
<dbReference type="Pfam" id="PF10040">
    <property type="entry name" value="CRISPR_Cas6"/>
    <property type="match status" value="1"/>
</dbReference>
<name>A0A3N5BSA4_9THEO</name>